<name>A0A4Z2H7K4_9TELE</name>
<sequence length="182" mass="19889">MSSAARDFARPSRAVQEKLGDGDRVVGCLSSLASRWPTVLHSATPPLAATHWTLWPWKETTQTPLSCQYSSEVLIDRVISLCALDYVDARRSHGGPPHGRKNKSLGPRPLEAARRAVKLTAGNREPPSPWSSGPDSVLYFHTERMPLTCAEFPQSDRKLPIGCRGRSAPFGCACVLCYVATC</sequence>
<evidence type="ECO:0000313" key="2">
    <source>
        <dbReference type="Proteomes" id="UP000314294"/>
    </source>
</evidence>
<organism evidence="1 2">
    <name type="scientific">Liparis tanakae</name>
    <name type="common">Tanaka's snailfish</name>
    <dbReference type="NCBI Taxonomy" id="230148"/>
    <lineage>
        <taxon>Eukaryota</taxon>
        <taxon>Metazoa</taxon>
        <taxon>Chordata</taxon>
        <taxon>Craniata</taxon>
        <taxon>Vertebrata</taxon>
        <taxon>Euteleostomi</taxon>
        <taxon>Actinopterygii</taxon>
        <taxon>Neopterygii</taxon>
        <taxon>Teleostei</taxon>
        <taxon>Neoteleostei</taxon>
        <taxon>Acanthomorphata</taxon>
        <taxon>Eupercaria</taxon>
        <taxon>Perciformes</taxon>
        <taxon>Cottioidei</taxon>
        <taxon>Cottales</taxon>
        <taxon>Liparidae</taxon>
        <taxon>Liparis</taxon>
    </lineage>
</organism>
<protein>
    <submittedName>
        <fullName evidence="1">Uncharacterized protein</fullName>
    </submittedName>
</protein>
<keyword evidence="2" id="KW-1185">Reference proteome</keyword>
<dbReference type="Proteomes" id="UP000314294">
    <property type="component" value="Unassembled WGS sequence"/>
</dbReference>
<comment type="caution">
    <text evidence="1">The sequence shown here is derived from an EMBL/GenBank/DDBJ whole genome shotgun (WGS) entry which is preliminary data.</text>
</comment>
<gene>
    <name evidence="1" type="ORF">EYF80_028600</name>
</gene>
<dbReference type="AlphaFoldDB" id="A0A4Z2H7K4"/>
<evidence type="ECO:0000313" key="1">
    <source>
        <dbReference type="EMBL" id="TNN61215.1"/>
    </source>
</evidence>
<accession>A0A4Z2H7K4</accession>
<reference evidence="1 2" key="1">
    <citation type="submission" date="2019-03" db="EMBL/GenBank/DDBJ databases">
        <title>First draft genome of Liparis tanakae, snailfish: a comprehensive survey of snailfish specific genes.</title>
        <authorList>
            <person name="Kim W."/>
            <person name="Song I."/>
            <person name="Jeong J.-H."/>
            <person name="Kim D."/>
            <person name="Kim S."/>
            <person name="Ryu S."/>
            <person name="Song J.Y."/>
            <person name="Lee S.K."/>
        </authorList>
    </citation>
    <scope>NUCLEOTIDE SEQUENCE [LARGE SCALE GENOMIC DNA]</scope>
    <source>
        <tissue evidence="1">Muscle</tissue>
    </source>
</reference>
<dbReference type="EMBL" id="SRLO01000320">
    <property type="protein sequence ID" value="TNN61215.1"/>
    <property type="molecule type" value="Genomic_DNA"/>
</dbReference>
<proteinExistence type="predicted"/>